<dbReference type="Proteomes" id="UP001440599">
    <property type="component" value="Unassembled WGS sequence"/>
</dbReference>
<sequence length="54" mass="5537">MNLPTLLIALAVLAVFVAIVARGIHNRRAGRSSCSCGGSCGHCGCGELCHPKKS</sequence>
<evidence type="ECO:0000313" key="2">
    <source>
        <dbReference type="Proteomes" id="UP001440599"/>
    </source>
</evidence>
<dbReference type="Pfam" id="PF12669">
    <property type="entry name" value="FeoB_associated"/>
    <property type="match status" value="1"/>
</dbReference>
<organism evidence="1 2">
    <name type="scientific">Flavonifractor hominis</name>
    <dbReference type="NCBI Taxonomy" id="3133178"/>
    <lineage>
        <taxon>Bacteria</taxon>
        <taxon>Bacillati</taxon>
        <taxon>Bacillota</taxon>
        <taxon>Clostridia</taxon>
        <taxon>Eubacteriales</taxon>
        <taxon>Oscillospiraceae</taxon>
        <taxon>Flavonifractor</taxon>
    </lineage>
</organism>
<proteinExistence type="predicted"/>
<protein>
    <submittedName>
        <fullName evidence="1">FeoB-associated Cys-rich membrane protein</fullName>
    </submittedName>
</protein>
<dbReference type="EMBL" id="JBBMFT010000008">
    <property type="protein sequence ID" value="MEQ2457085.1"/>
    <property type="molecule type" value="Genomic_DNA"/>
</dbReference>
<accession>A0ABV1ER58</accession>
<gene>
    <name evidence="1" type="ORF">WMO45_11175</name>
</gene>
<dbReference type="RefSeq" id="WP_349140842.1">
    <property type="nucleotide sequence ID" value="NZ_JBBMFT010000008.1"/>
</dbReference>
<comment type="caution">
    <text evidence="1">The sequence shown here is derived from an EMBL/GenBank/DDBJ whole genome shotgun (WGS) entry which is preliminary data.</text>
</comment>
<reference evidence="1 2" key="1">
    <citation type="submission" date="2024-03" db="EMBL/GenBank/DDBJ databases">
        <title>Human intestinal bacterial collection.</title>
        <authorList>
            <person name="Pauvert C."/>
            <person name="Hitch T.C.A."/>
            <person name="Clavel T."/>
        </authorList>
    </citation>
    <scope>NUCLEOTIDE SEQUENCE [LARGE SCALE GENOMIC DNA]</scope>
    <source>
        <strain evidence="1 2">CLA-AP-H34</strain>
    </source>
</reference>
<keyword evidence="2" id="KW-1185">Reference proteome</keyword>
<evidence type="ECO:0000313" key="1">
    <source>
        <dbReference type="EMBL" id="MEQ2457085.1"/>
    </source>
</evidence>
<name>A0ABV1ER58_9FIRM</name>